<evidence type="ECO:0000256" key="10">
    <source>
        <dbReference type="ARBA" id="ARBA00023326"/>
    </source>
</evidence>
<dbReference type="PROSITE" id="PS00512">
    <property type="entry name" value="ALPHA_GALACTOSIDASE"/>
    <property type="match status" value="1"/>
</dbReference>
<accession>A0A1I6KPA7</accession>
<dbReference type="SMART" id="SM00458">
    <property type="entry name" value="RICIN"/>
    <property type="match status" value="1"/>
</dbReference>
<keyword evidence="5" id="KW-0378">Hydrolase</keyword>
<evidence type="ECO:0000256" key="1">
    <source>
        <dbReference type="ARBA" id="ARBA00004613"/>
    </source>
</evidence>
<dbReference type="GO" id="GO:0005576">
    <property type="term" value="C:extracellular region"/>
    <property type="evidence" value="ECO:0007669"/>
    <property type="project" value="UniProtKB-SubCell"/>
</dbReference>
<dbReference type="SUPFAM" id="SSF50370">
    <property type="entry name" value="Ricin B-like lectins"/>
    <property type="match status" value="1"/>
</dbReference>
<evidence type="ECO:0000256" key="11">
    <source>
        <dbReference type="ARBA" id="ARBA00030467"/>
    </source>
</evidence>
<evidence type="ECO:0000256" key="5">
    <source>
        <dbReference type="ARBA" id="ARBA00022801"/>
    </source>
</evidence>
<evidence type="ECO:0000256" key="4">
    <source>
        <dbReference type="ARBA" id="ARBA00022729"/>
    </source>
</evidence>
<evidence type="ECO:0000313" key="16">
    <source>
        <dbReference type="Proteomes" id="UP000199062"/>
    </source>
</evidence>
<dbReference type="AlphaFoldDB" id="A0A1I6KPA7"/>
<evidence type="ECO:0000313" key="15">
    <source>
        <dbReference type="EMBL" id="SFR92828.1"/>
    </source>
</evidence>
<dbReference type="Pfam" id="PF17801">
    <property type="entry name" value="Melibiase_C"/>
    <property type="match status" value="1"/>
</dbReference>
<dbReference type="InterPro" id="IPR041233">
    <property type="entry name" value="Melibiase_C"/>
</dbReference>
<dbReference type="RefSeq" id="WP_089814723.1">
    <property type="nucleotide sequence ID" value="NZ_FOZK01000001.1"/>
</dbReference>
<dbReference type="PANTHER" id="PTHR11452">
    <property type="entry name" value="ALPHA-GALACTOSIDASE/ALPHA-N-ACETYLGALACTOSAMINIDASE"/>
    <property type="match status" value="1"/>
</dbReference>
<dbReference type="GO" id="GO:0000272">
    <property type="term" value="P:polysaccharide catabolic process"/>
    <property type="evidence" value="ECO:0007669"/>
    <property type="project" value="UniProtKB-KW"/>
</dbReference>
<dbReference type="FunFam" id="3.20.20.70:FF:000197">
    <property type="entry name" value="Alpha-galactosidase"/>
    <property type="match status" value="1"/>
</dbReference>
<evidence type="ECO:0000256" key="3">
    <source>
        <dbReference type="ARBA" id="ARBA00022525"/>
    </source>
</evidence>
<comment type="similarity">
    <text evidence="2">Belongs to the glycosyl hydrolase 27 family.</text>
</comment>
<dbReference type="Proteomes" id="UP000199062">
    <property type="component" value="Unassembled WGS sequence"/>
</dbReference>
<evidence type="ECO:0000256" key="2">
    <source>
        <dbReference type="ARBA" id="ARBA00009743"/>
    </source>
</evidence>
<dbReference type="SUPFAM" id="SSF49785">
    <property type="entry name" value="Galactose-binding domain-like"/>
    <property type="match status" value="1"/>
</dbReference>
<evidence type="ECO:0000259" key="14">
    <source>
        <dbReference type="SMART" id="SM00776"/>
    </source>
</evidence>
<keyword evidence="7" id="KW-0325">Glycoprotein</keyword>
<feature type="domain" description="Ricin B lectin" evidence="13">
    <location>
        <begin position="616"/>
        <end position="753"/>
    </location>
</feature>
<reference evidence="15 16" key="1">
    <citation type="submission" date="2016-10" db="EMBL/GenBank/DDBJ databases">
        <authorList>
            <person name="de Groot N.N."/>
        </authorList>
    </citation>
    <scope>NUCLEOTIDE SEQUENCE [LARGE SCALE GENOMIC DNA]</scope>
    <source>
        <strain evidence="15 16">CGMCC 1.10457</strain>
    </source>
</reference>
<dbReference type="InterPro" id="IPR013780">
    <property type="entry name" value="Glyco_hydro_b"/>
</dbReference>
<dbReference type="InterPro" id="IPR038637">
    <property type="entry name" value="NPCBM_sf"/>
</dbReference>
<dbReference type="PROSITE" id="PS51318">
    <property type="entry name" value="TAT"/>
    <property type="match status" value="1"/>
</dbReference>
<keyword evidence="9" id="KW-0326">Glycosidase</keyword>
<dbReference type="InterPro" id="IPR006311">
    <property type="entry name" value="TAT_signal"/>
</dbReference>
<name>A0A1I6KPA7_9EURY</name>
<dbReference type="EMBL" id="FOZK01000001">
    <property type="protein sequence ID" value="SFR92828.1"/>
    <property type="molecule type" value="Genomic_DNA"/>
</dbReference>
<dbReference type="InterPro" id="IPR017853">
    <property type="entry name" value="GH"/>
</dbReference>
<sequence>MTPNSHAEGGIAEQSTAERATTDDGPDDRSATTQPDSEDDPDVGRRDVLRSVAAAGAFSALGLGGAAGSASAAHDQGLSQTPPMGWNSWNTFGCDIDEGLIRDTADAMVTSGMAAAGYEYVNLDDCWMAHTRDSNGDLVANTTRFPSGMAALAEYVHDQGLEIGLYESAGTEPCASENNQYSAPGCLNNEYNDANTFARWGIDYLKYDNCGGHGGQSAWERFLRMSDALDQSGRDIVYSQCSWGQEGAEWTWAWRHGANLWRTTADITDSWDEGKSACDNNFFMGVTDIVDFQDCEDMHRYANWGHWNDPDMLEVGNPGLSETESRAHFGMWCLMAAPLIAGNDLRNMSQSTVDVLTNQEVVDVDQDPAGVQGRKVRDDGDREVWAKPLVDNEVAVGLFNRGSSSATISTMAAEVGLPSATDYVVRDLHAHTESISSGGISASVPAHGLALFRVTVNSGGADTRPTEYLSDWHWMAAYNGWNDVQRDASVDGNPITLNGTTYSKGLGTHAHSQVVYSLGGGYDRFQADVGIDDEVDGESASARFEVWGDGSKLYESPDVTPSSATESVDVSVSGVNTLKLITTPVSNSDGIDYDHTDWADARVSSGGGGGDGPIDEGTYIIENVNSGKLLDVYQNGTADGDDVIQWADNGGENQQWEAVRNADGSYHFLNVNSGKALAVEGGGTADGDTVVQWGYDGGSNQHWDVVDNGDGTYRLANVNSGKVADVDDGSTADGADVIQWAWHGGDNQKWTFSSI</sequence>
<keyword evidence="16" id="KW-1185">Reference proteome</keyword>
<dbReference type="PRINTS" id="PR00740">
    <property type="entry name" value="GLHYDRLASE27"/>
</dbReference>
<feature type="region of interest" description="Disordered" evidence="12">
    <location>
        <begin position="1"/>
        <end position="44"/>
    </location>
</feature>
<dbReference type="InterPro" id="IPR013785">
    <property type="entry name" value="Aldolase_TIM"/>
</dbReference>
<dbReference type="SMART" id="SM00776">
    <property type="entry name" value="NPCBM"/>
    <property type="match status" value="1"/>
</dbReference>
<dbReference type="InterPro" id="IPR013222">
    <property type="entry name" value="Glyco_hyd_98_carb-bd"/>
</dbReference>
<dbReference type="Pfam" id="PF08305">
    <property type="entry name" value="NPCBM"/>
    <property type="match status" value="1"/>
</dbReference>
<keyword evidence="6" id="KW-1015">Disulfide bond</keyword>
<dbReference type="PROSITE" id="PS50231">
    <property type="entry name" value="RICIN_B_LECTIN"/>
    <property type="match status" value="1"/>
</dbReference>
<dbReference type="Gene3D" id="2.80.10.50">
    <property type="match status" value="3"/>
</dbReference>
<keyword evidence="4" id="KW-0732">Signal</keyword>
<dbReference type="PANTHER" id="PTHR11452:SF75">
    <property type="entry name" value="ALPHA-GALACTOSIDASE MEL1"/>
    <property type="match status" value="1"/>
</dbReference>
<dbReference type="InterPro" id="IPR008979">
    <property type="entry name" value="Galactose-bd-like_sf"/>
</dbReference>
<proteinExistence type="inferred from homology"/>
<comment type="subcellular location">
    <subcellularLocation>
        <location evidence="1">Secreted</location>
    </subcellularLocation>
</comment>
<keyword evidence="3" id="KW-0964">Secreted</keyword>
<dbReference type="InterPro" id="IPR035992">
    <property type="entry name" value="Ricin_B-like_lectins"/>
</dbReference>
<keyword evidence="8" id="KW-0119">Carbohydrate metabolism</keyword>
<dbReference type="InterPro" id="IPR000772">
    <property type="entry name" value="Ricin_B_lectin"/>
</dbReference>
<gene>
    <name evidence="15" type="ORF">SAMN05216559_1159</name>
</gene>
<dbReference type="CDD" id="cd00161">
    <property type="entry name" value="beta-trefoil_Ricin-like"/>
    <property type="match status" value="1"/>
</dbReference>
<evidence type="ECO:0000256" key="6">
    <source>
        <dbReference type="ARBA" id="ARBA00023157"/>
    </source>
</evidence>
<evidence type="ECO:0000259" key="13">
    <source>
        <dbReference type="SMART" id="SM00458"/>
    </source>
</evidence>
<dbReference type="SUPFAM" id="SSF51445">
    <property type="entry name" value="(Trans)glycosidases"/>
    <property type="match status" value="1"/>
</dbReference>
<dbReference type="Pfam" id="PF14200">
    <property type="entry name" value="RicinB_lectin_2"/>
    <property type="match status" value="2"/>
</dbReference>
<dbReference type="CDD" id="cd14792">
    <property type="entry name" value="GH27"/>
    <property type="match status" value="1"/>
</dbReference>
<dbReference type="FunFam" id="2.60.40.1180:FF:000008">
    <property type="entry name" value="Alpha-galactosidase"/>
    <property type="match status" value="1"/>
</dbReference>
<dbReference type="STRING" id="767519.SAMN05216559_1159"/>
<dbReference type="GO" id="GO:0015925">
    <property type="term" value="F:galactosidase activity"/>
    <property type="evidence" value="ECO:0007669"/>
    <property type="project" value="UniProtKB-ARBA"/>
</dbReference>
<dbReference type="Gene3D" id="2.60.40.1180">
    <property type="entry name" value="Golgi alpha-mannosidase II"/>
    <property type="match status" value="1"/>
</dbReference>
<dbReference type="Pfam" id="PF16499">
    <property type="entry name" value="Melibiase_2"/>
    <property type="match status" value="1"/>
</dbReference>
<evidence type="ECO:0000256" key="8">
    <source>
        <dbReference type="ARBA" id="ARBA00023277"/>
    </source>
</evidence>
<dbReference type="Gene3D" id="3.20.20.70">
    <property type="entry name" value="Aldolase class I"/>
    <property type="match status" value="1"/>
</dbReference>
<dbReference type="InterPro" id="IPR000111">
    <property type="entry name" value="Glyco_hydro_27/36_CS"/>
</dbReference>
<keyword evidence="10" id="KW-0624">Polysaccharide degradation</keyword>
<evidence type="ECO:0000256" key="12">
    <source>
        <dbReference type="SAM" id="MobiDB-lite"/>
    </source>
</evidence>
<dbReference type="InterPro" id="IPR002241">
    <property type="entry name" value="Glyco_hydro_27"/>
</dbReference>
<organism evidence="15 16">
    <name type="scientific">Halomicrobium zhouii</name>
    <dbReference type="NCBI Taxonomy" id="767519"/>
    <lineage>
        <taxon>Archaea</taxon>
        <taxon>Methanobacteriati</taxon>
        <taxon>Methanobacteriota</taxon>
        <taxon>Stenosarchaea group</taxon>
        <taxon>Halobacteria</taxon>
        <taxon>Halobacteriales</taxon>
        <taxon>Haloarculaceae</taxon>
        <taxon>Halomicrobium</taxon>
    </lineage>
</organism>
<dbReference type="OrthoDB" id="335219at2157"/>
<feature type="domain" description="Glycosyl hydrolase family 98 putative carbohydrate-binding module" evidence="14">
    <location>
        <begin position="463"/>
        <end position="605"/>
    </location>
</feature>
<dbReference type="SUPFAM" id="SSF51011">
    <property type="entry name" value="Glycosyl hydrolase domain"/>
    <property type="match status" value="1"/>
</dbReference>
<dbReference type="Gene3D" id="2.60.120.1060">
    <property type="entry name" value="NPCBM/NEW2 domain"/>
    <property type="match status" value="1"/>
</dbReference>
<evidence type="ECO:0000256" key="7">
    <source>
        <dbReference type="ARBA" id="ARBA00023180"/>
    </source>
</evidence>
<protein>
    <recommendedName>
        <fullName evidence="11">Melibiase A</fullName>
    </recommendedName>
</protein>
<evidence type="ECO:0000256" key="9">
    <source>
        <dbReference type="ARBA" id="ARBA00023295"/>
    </source>
</evidence>